<dbReference type="PANTHER" id="PTHR34477">
    <property type="entry name" value="UPF0213 PROTEIN YHBQ"/>
    <property type="match status" value="1"/>
</dbReference>
<dbReference type="EMBL" id="MNUY01000020">
    <property type="protein sequence ID" value="OIO15024.1"/>
    <property type="molecule type" value="Genomic_DNA"/>
</dbReference>
<evidence type="ECO:0000256" key="1">
    <source>
        <dbReference type="ARBA" id="ARBA00007435"/>
    </source>
</evidence>
<dbReference type="Pfam" id="PF01541">
    <property type="entry name" value="GIY-YIG"/>
    <property type="match status" value="1"/>
</dbReference>
<reference evidence="3 4" key="1">
    <citation type="journal article" date="2016" name="Environ. Microbiol.">
        <title>Genomic resolution of a cold subsurface aquifer community provides metabolic insights for novel microbes adapted to high CO concentrations.</title>
        <authorList>
            <person name="Probst A.J."/>
            <person name="Castelle C.J."/>
            <person name="Singh A."/>
            <person name="Brown C.T."/>
            <person name="Anantharaman K."/>
            <person name="Sharon I."/>
            <person name="Hug L.A."/>
            <person name="Burstein D."/>
            <person name="Emerson J.B."/>
            <person name="Thomas B.C."/>
            <person name="Banfield J.F."/>
        </authorList>
    </citation>
    <scope>NUCLEOTIDE SEQUENCE [LARGE SCALE GENOMIC DNA]</scope>
    <source>
        <strain evidence="3">CG1_02_37_22</strain>
    </source>
</reference>
<dbReference type="InterPro" id="IPR035901">
    <property type="entry name" value="GIY-YIG_endonuc_sf"/>
</dbReference>
<dbReference type="PANTHER" id="PTHR34477:SF5">
    <property type="entry name" value="BSL5627 PROTEIN"/>
    <property type="match status" value="1"/>
</dbReference>
<dbReference type="PROSITE" id="PS50164">
    <property type="entry name" value="GIY_YIG"/>
    <property type="match status" value="1"/>
</dbReference>
<evidence type="ECO:0000313" key="3">
    <source>
        <dbReference type="EMBL" id="OIO15024.1"/>
    </source>
</evidence>
<dbReference type="InterPro" id="IPR000305">
    <property type="entry name" value="GIY-YIG_endonuc"/>
</dbReference>
<gene>
    <name evidence="3" type="ORF">AUJ73_01400</name>
</gene>
<evidence type="ECO:0000259" key="2">
    <source>
        <dbReference type="PROSITE" id="PS50164"/>
    </source>
</evidence>
<name>A0A1J4TTN2_9BACT</name>
<accession>A0A1J4TTN2</accession>
<comment type="caution">
    <text evidence="3">The sequence shown here is derived from an EMBL/GenBank/DDBJ whole genome shotgun (WGS) entry which is preliminary data.</text>
</comment>
<organism evidence="3 4">
    <name type="scientific">Candidatus Gottesmanbacteria bacterium CG1_02_37_22</name>
    <dbReference type="NCBI Taxonomy" id="1805209"/>
    <lineage>
        <taxon>Bacteria</taxon>
        <taxon>Candidatus Gottesmaniibacteriota</taxon>
    </lineage>
</organism>
<dbReference type="InterPro" id="IPR050190">
    <property type="entry name" value="UPF0213_domain"/>
</dbReference>
<dbReference type="AlphaFoldDB" id="A0A1J4TTN2"/>
<feature type="domain" description="GIY-YIG" evidence="2">
    <location>
        <begin position="1"/>
        <end position="75"/>
    </location>
</feature>
<comment type="similarity">
    <text evidence="1">Belongs to the UPF0213 family.</text>
</comment>
<dbReference type="SUPFAM" id="SSF82771">
    <property type="entry name" value="GIY-YIG endonuclease"/>
    <property type="match status" value="1"/>
</dbReference>
<sequence length="78" mass="9524">MYYTYVLRSKIDDKLYIGWTNELIKRFEEHNKGLVNSTKYRRPLQLVYYEVCLKRSKAISREKQLKSGFGRAYLKRRI</sequence>
<dbReference type="Proteomes" id="UP000183120">
    <property type="component" value="Unassembled WGS sequence"/>
</dbReference>
<dbReference type="Gene3D" id="3.40.1440.10">
    <property type="entry name" value="GIY-YIG endonuclease"/>
    <property type="match status" value="1"/>
</dbReference>
<evidence type="ECO:0000313" key="4">
    <source>
        <dbReference type="Proteomes" id="UP000183120"/>
    </source>
</evidence>
<protein>
    <submittedName>
        <fullName evidence="3">Excinuclease ABC subunit C</fullName>
    </submittedName>
</protein>
<dbReference type="CDD" id="cd10449">
    <property type="entry name" value="GIY-YIG_SLX1_like"/>
    <property type="match status" value="1"/>
</dbReference>
<proteinExistence type="inferred from homology"/>